<feature type="domain" description="BTB" evidence="2">
    <location>
        <begin position="695"/>
        <end position="774"/>
    </location>
</feature>
<dbReference type="SUPFAM" id="SSF54695">
    <property type="entry name" value="POZ domain"/>
    <property type="match status" value="1"/>
</dbReference>
<feature type="compositionally biased region" description="Polar residues" evidence="1">
    <location>
        <begin position="417"/>
        <end position="426"/>
    </location>
</feature>
<feature type="compositionally biased region" description="Low complexity" evidence="1">
    <location>
        <begin position="124"/>
        <end position="141"/>
    </location>
</feature>
<proteinExistence type="predicted"/>
<protein>
    <recommendedName>
        <fullName evidence="2">BTB domain-containing protein</fullName>
    </recommendedName>
</protein>
<feature type="compositionally biased region" description="Low complexity" evidence="1">
    <location>
        <begin position="77"/>
        <end position="100"/>
    </location>
</feature>
<feature type="region of interest" description="Disordered" evidence="1">
    <location>
        <begin position="416"/>
        <end position="469"/>
    </location>
</feature>
<feature type="compositionally biased region" description="Low complexity" evidence="1">
    <location>
        <begin position="903"/>
        <end position="917"/>
    </location>
</feature>
<accession>A0A4V6EVA7</accession>
<feature type="compositionally biased region" description="Low complexity" evidence="1">
    <location>
        <begin position="37"/>
        <end position="50"/>
    </location>
</feature>
<feature type="compositionally biased region" description="Low complexity" evidence="1">
    <location>
        <begin position="1"/>
        <end position="18"/>
    </location>
</feature>
<keyword evidence="4" id="KW-1185">Reference proteome</keyword>
<feature type="region of interest" description="Disordered" evidence="1">
    <location>
        <begin position="234"/>
        <end position="287"/>
    </location>
</feature>
<sequence>MASNSASTAATDNSENSARGAGQVPLSSAPATSDVVANSITASTASNAPISGGGQDTSNSHTISDATNTPVATAVHSDSQPTASSAQSADPSDSPAQPTTSPAPAPAPAPAPNLISTSSMLPRASGTSSSTSSSSSSGTATPTVRSVAYRSPVPTANTHRIASSPGIGITSSNTSAARRQSSRHNAQVSSSSHRAPPFPNSPRNTFASALASPYATSAVPSIFGFYSHDGNATASANASSSSVSTQSGPHWQPPPMPRATIYQHHRAGSNSPGPTRTEQIALPSPISSPRIGNLSFYPSAAQRQYPRASSNLGTAYRFADSTRSYASHSNSTSVSTDSSLLASSLPAEQPTFQETTTISFTWTVRDLHLLREEVELSPPPSEGGRSVSAGAGKSDVWTSQPVFGDNKWKLELVRTTRPLTDQSQDGSAVGNHGTDDDDDDGGGGGGGGGDETISATGQNPESIGVQGVDSDAAAPRSSITILSVYLTALVLDYTHANVEIPASIMVGLRPVRAAVGRRGPESGGYLWRRFYDFTFQKESDLFTCHDLPSVSEMLQDFTVARDDAIALTVQLGLGPGHTRSRSGQLDDATTSLPTPVEVDGHHLVPQAVLNSLHGLLDDANTGDVRIMVRERGILLPDASESASMSDDGGHLDDTLGDTLERVVPFPIGSNCPIASVQGGSEAGMLTSIDDDPDRIFVRDRVLWAHASVLKSRSDYFQTMLASDFSEGISRNYGAAEADSGTGRNVRTLQISDADFVTAYWFLRYLYTDDIQFADKEDVRSAVLDEEWAKGADLGYLSAESASGDTSHACSLRKSMLVNWTPISQLKEYSDFDMDELSYSMPTSAGGRRDVSGSFVLQGSSSMNAASSTSGSLRQRSSAAAGTSDGAGGSVVSTTGNAGARPLSSPTSPSATAGASAAGKHHAGDEAGRAGSGGHRTVPGTLDPHDHPCADPGPASALSIFKLAHRYHMQDLSRLASLHMVATLTPQSAFPMLLATSMYTELHTRIKTYVYQHWHLVSHTQEFERCCDEVSVGMWGADAGKTVRAFVRSLVSPLRAAQS</sequence>
<feature type="region of interest" description="Disordered" evidence="1">
    <location>
        <begin position="374"/>
        <end position="398"/>
    </location>
</feature>
<feature type="compositionally biased region" description="Polar residues" evidence="1">
    <location>
        <begin position="169"/>
        <end position="193"/>
    </location>
</feature>
<evidence type="ECO:0000259" key="2">
    <source>
        <dbReference type="PROSITE" id="PS50097"/>
    </source>
</evidence>
<dbReference type="GeneID" id="40727092"/>
<dbReference type="PROSITE" id="PS50097">
    <property type="entry name" value="BTB"/>
    <property type="match status" value="1"/>
</dbReference>
<evidence type="ECO:0000313" key="3">
    <source>
        <dbReference type="EMBL" id="TKY86909.1"/>
    </source>
</evidence>
<feature type="compositionally biased region" description="Pro residues" evidence="1">
    <location>
        <begin position="101"/>
        <end position="111"/>
    </location>
</feature>
<dbReference type="PANTHER" id="PTHR24413">
    <property type="entry name" value="SPECKLE-TYPE POZ PROTEIN"/>
    <property type="match status" value="1"/>
</dbReference>
<dbReference type="Gene3D" id="3.30.710.10">
    <property type="entry name" value="Potassium Channel Kv1.1, Chain A"/>
    <property type="match status" value="1"/>
</dbReference>
<evidence type="ECO:0000313" key="4">
    <source>
        <dbReference type="Proteomes" id="UP000306050"/>
    </source>
</evidence>
<feature type="compositionally biased region" description="Low complexity" evidence="1">
    <location>
        <begin position="234"/>
        <end position="247"/>
    </location>
</feature>
<feature type="compositionally biased region" description="Polar residues" evidence="1">
    <location>
        <begin position="56"/>
        <end position="71"/>
    </location>
</feature>
<dbReference type="RefSeq" id="XP_029738894.1">
    <property type="nucleotide sequence ID" value="XM_029884793.1"/>
</dbReference>
<dbReference type="InterPro" id="IPR011333">
    <property type="entry name" value="SKP1/BTB/POZ_sf"/>
</dbReference>
<reference evidence="3 4" key="1">
    <citation type="submission" date="2019-05" db="EMBL/GenBank/DDBJ databases">
        <title>Sporisorium graminicola CBS 10092 draft sequencing and annotation.</title>
        <authorList>
            <person name="Solano-Gonzalez S."/>
            <person name="Caddick M.X."/>
            <person name="Darby A."/>
        </authorList>
    </citation>
    <scope>NUCLEOTIDE SEQUENCE [LARGE SCALE GENOMIC DNA]</scope>
    <source>
        <strain evidence="3 4">CBS 10092</strain>
    </source>
</reference>
<dbReference type="AlphaFoldDB" id="A0A4V6EVA7"/>
<comment type="caution">
    <text evidence="3">The sequence shown here is derived from an EMBL/GenBank/DDBJ whole genome shotgun (WGS) entry which is preliminary data.</text>
</comment>
<dbReference type="Pfam" id="PF00651">
    <property type="entry name" value="BTB"/>
    <property type="match status" value="1"/>
</dbReference>
<feature type="region of interest" description="Disordered" evidence="1">
    <location>
        <begin position="860"/>
        <end position="950"/>
    </location>
</feature>
<dbReference type="EMBL" id="SRRM01000015">
    <property type="protein sequence ID" value="TKY86909.1"/>
    <property type="molecule type" value="Genomic_DNA"/>
</dbReference>
<name>A0A4V6EVA7_9BASI</name>
<evidence type="ECO:0000256" key="1">
    <source>
        <dbReference type="SAM" id="MobiDB-lite"/>
    </source>
</evidence>
<feature type="compositionally biased region" description="Low complexity" evidence="1">
    <location>
        <begin position="860"/>
        <end position="895"/>
    </location>
</feature>
<dbReference type="KEGG" id="sgra:EX895_004197"/>
<gene>
    <name evidence="3" type="ORF">EX895_004197</name>
</gene>
<dbReference type="OrthoDB" id="288590at2759"/>
<dbReference type="InterPro" id="IPR000210">
    <property type="entry name" value="BTB/POZ_dom"/>
</dbReference>
<organism evidence="3 4">
    <name type="scientific">Sporisorium graminicola</name>
    <dbReference type="NCBI Taxonomy" id="280036"/>
    <lineage>
        <taxon>Eukaryota</taxon>
        <taxon>Fungi</taxon>
        <taxon>Dikarya</taxon>
        <taxon>Basidiomycota</taxon>
        <taxon>Ustilaginomycotina</taxon>
        <taxon>Ustilaginomycetes</taxon>
        <taxon>Ustilaginales</taxon>
        <taxon>Ustilaginaceae</taxon>
        <taxon>Sporisorium</taxon>
    </lineage>
</organism>
<dbReference type="Proteomes" id="UP000306050">
    <property type="component" value="Chromosome SGRAM_23"/>
</dbReference>
<feature type="region of interest" description="Disordered" evidence="1">
    <location>
        <begin position="1"/>
        <end position="204"/>
    </location>
</feature>
<feature type="compositionally biased region" description="Polar residues" evidence="1">
    <location>
        <begin position="268"/>
        <end position="278"/>
    </location>
</feature>